<accession>A0ABQ2LEF6</accession>
<keyword evidence="5 8" id="KW-0963">Cytoplasm</keyword>
<keyword evidence="7 8" id="KW-0413">Isomerase</keyword>
<name>A0ABQ2LEF6_9PROT</name>
<feature type="binding site" evidence="8">
    <location>
        <begin position="13"/>
        <end position="15"/>
    </location>
    <ligand>
        <name>substrate</name>
    </ligand>
</feature>
<evidence type="ECO:0000256" key="1">
    <source>
        <dbReference type="ARBA" id="ARBA00000148"/>
    </source>
</evidence>
<dbReference type="PANTHER" id="PTHR21139">
    <property type="entry name" value="TRIOSEPHOSPHATE ISOMERASE"/>
    <property type="match status" value="1"/>
</dbReference>
<comment type="subunit">
    <text evidence="8 9">Homodimer.</text>
</comment>
<feature type="binding site" evidence="8">
    <location>
        <position position="213"/>
    </location>
    <ligand>
        <name>substrate</name>
    </ligand>
</feature>
<evidence type="ECO:0000313" key="11">
    <source>
        <dbReference type="Proteomes" id="UP000602381"/>
    </source>
</evidence>
<evidence type="ECO:0000256" key="2">
    <source>
        <dbReference type="ARBA" id="ARBA00004939"/>
    </source>
</evidence>
<comment type="catalytic activity">
    <reaction evidence="1">
        <text>L-erythrulose 1-phosphate = D-erythrulose 4-phosphate</text>
        <dbReference type="Rhea" id="RHEA:49588"/>
        <dbReference type="ChEBI" id="CHEBI:58002"/>
        <dbReference type="ChEBI" id="CHEBI:90796"/>
        <dbReference type="EC" id="5.3.1.33"/>
    </reaction>
</comment>
<protein>
    <recommendedName>
        <fullName evidence="8 9">Triosephosphate isomerase</fullName>
        <shortName evidence="8">TIM</shortName>
        <shortName evidence="8">TPI</shortName>
        <ecNumber evidence="8 9">5.3.1.1</ecNumber>
    </recommendedName>
    <alternativeName>
        <fullName evidence="8">Triose-phosphate isomerase</fullName>
    </alternativeName>
</protein>
<evidence type="ECO:0000313" key="10">
    <source>
        <dbReference type="EMBL" id="GGO13565.1"/>
    </source>
</evidence>
<dbReference type="Proteomes" id="UP000602381">
    <property type="component" value="Unassembled WGS sequence"/>
</dbReference>
<organism evidence="10 11">
    <name type="scientific">Iodidimonas muriae</name>
    <dbReference type="NCBI Taxonomy" id="261467"/>
    <lineage>
        <taxon>Bacteria</taxon>
        <taxon>Pseudomonadati</taxon>
        <taxon>Pseudomonadota</taxon>
        <taxon>Alphaproteobacteria</taxon>
        <taxon>Iodidimonadales</taxon>
        <taxon>Iodidimonadaceae</taxon>
        <taxon>Iodidimonas</taxon>
    </lineage>
</organism>
<dbReference type="CDD" id="cd00311">
    <property type="entry name" value="TIM"/>
    <property type="match status" value="1"/>
</dbReference>
<dbReference type="PROSITE" id="PS00171">
    <property type="entry name" value="TIM_1"/>
    <property type="match status" value="1"/>
</dbReference>
<dbReference type="PROSITE" id="PS51440">
    <property type="entry name" value="TIM_2"/>
    <property type="match status" value="1"/>
</dbReference>
<comment type="pathway">
    <text evidence="8 9">Carbohydrate biosynthesis; gluconeogenesis.</text>
</comment>
<dbReference type="EMBL" id="BMOV01000006">
    <property type="protein sequence ID" value="GGO13565.1"/>
    <property type="molecule type" value="Genomic_DNA"/>
</dbReference>
<dbReference type="PANTHER" id="PTHR21139:SF42">
    <property type="entry name" value="TRIOSEPHOSPHATE ISOMERASE"/>
    <property type="match status" value="1"/>
</dbReference>
<dbReference type="HAMAP" id="MF_00147_B">
    <property type="entry name" value="TIM_B"/>
    <property type="match status" value="1"/>
</dbReference>
<dbReference type="NCBIfam" id="TIGR00419">
    <property type="entry name" value="tim"/>
    <property type="match status" value="1"/>
</dbReference>
<dbReference type="InterPro" id="IPR013785">
    <property type="entry name" value="Aldolase_TIM"/>
</dbReference>
<dbReference type="GO" id="GO:0016853">
    <property type="term" value="F:isomerase activity"/>
    <property type="evidence" value="ECO:0007669"/>
    <property type="project" value="UniProtKB-KW"/>
</dbReference>
<dbReference type="InterPro" id="IPR000652">
    <property type="entry name" value="Triosephosphate_isomerase"/>
</dbReference>
<proteinExistence type="inferred from homology"/>
<comment type="catalytic activity">
    <reaction evidence="8 9">
        <text>D-glyceraldehyde 3-phosphate = dihydroxyacetone phosphate</text>
        <dbReference type="Rhea" id="RHEA:18585"/>
        <dbReference type="ChEBI" id="CHEBI:57642"/>
        <dbReference type="ChEBI" id="CHEBI:59776"/>
        <dbReference type="EC" id="5.3.1.1"/>
    </reaction>
</comment>
<dbReference type="RefSeq" id="WP_150005051.1">
    <property type="nucleotide sequence ID" value="NZ_BMOV01000006.1"/>
</dbReference>
<feature type="active site" description="Proton acceptor" evidence="8">
    <location>
        <position position="169"/>
    </location>
</feature>
<feature type="binding site" evidence="8">
    <location>
        <position position="175"/>
    </location>
    <ligand>
        <name>substrate</name>
    </ligand>
</feature>
<evidence type="ECO:0000256" key="3">
    <source>
        <dbReference type="ARBA" id="ARBA00007422"/>
    </source>
</evidence>
<comment type="pathway">
    <text evidence="2">Carbohydrate metabolism; erythritol degradation.</text>
</comment>
<dbReference type="Gene3D" id="3.20.20.70">
    <property type="entry name" value="Aldolase class I"/>
    <property type="match status" value="1"/>
</dbReference>
<keyword evidence="11" id="KW-1185">Reference proteome</keyword>
<feature type="binding site" evidence="8">
    <location>
        <begin position="234"/>
        <end position="235"/>
    </location>
    <ligand>
        <name>substrate</name>
    </ligand>
</feature>
<dbReference type="Pfam" id="PF00121">
    <property type="entry name" value="TIM"/>
    <property type="match status" value="1"/>
</dbReference>
<reference evidence="11" key="1">
    <citation type="journal article" date="2019" name="Int. J. Syst. Evol. Microbiol.">
        <title>The Global Catalogue of Microorganisms (GCM) 10K type strain sequencing project: providing services to taxonomists for standard genome sequencing and annotation.</title>
        <authorList>
            <consortium name="The Broad Institute Genomics Platform"/>
            <consortium name="The Broad Institute Genome Sequencing Center for Infectious Disease"/>
            <person name="Wu L."/>
            <person name="Ma J."/>
        </authorList>
    </citation>
    <scope>NUCLEOTIDE SEQUENCE [LARGE SCALE GENOMIC DNA]</scope>
    <source>
        <strain evidence="11">JCM 17843</strain>
    </source>
</reference>
<evidence type="ECO:0000256" key="5">
    <source>
        <dbReference type="ARBA" id="ARBA00022490"/>
    </source>
</evidence>
<evidence type="ECO:0000256" key="6">
    <source>
        <dbReference type="ARBA" id="ARBA00023152"/>
    </source>
</evidence>
<feature type="active site" description="Electrophile" evidence="8">
    <location>
        <position position="99"/>
    </location>
</feature>
<dbReference type="InterPro" id="IPR035990">
    <property type="entry name" value="TIM_sf"/>
</dbReference>
<keyword evidence="6 8" id="KW-0324">Glycolysis</keyword>
<gene>
    <name evidence="10" type="primary">cbbJ</name>
    <name evidence="8" type="synonym">tpiA</name>
    <name evidence="10" type="ORF">GCM10007972_19860</name>
</gene>
<keyword evidence="4 8" id="KW-0312">Gluconeogenesis</keyword>
<comment type="subcellular location">
    <subcellularLocation>
        <location evidence="8 9">Cytoplasm</location>
    </subcellularLocation>
</comment>
<dbReference type="EC" id="5.3.1.1" evidence="8 9"/>
<comment type="pathway">
    <text evidence="8 9">Carbohydrate degradation; glycolysis; D-glyceraldehyde 3-phosphate from glycerone phosphate: step 1/1.</text>
</comment>
<comment type="function">
    <text evidence="8">Involved in the gluconeogenesis. Catalyzes stereospecifically the conversion of dihydroxyacetone phosphate (DHAP) to D-glyceraldehyde-3-phosphate (G3P).</text>
</comment>
<comment type="caution">
    <text evidence="10">The sequence shown here is derived from an EMBL/GenBank/DDBJ whole genome shotgun (WGS) entry which is preliminary data.</text>
</comment>
<sequence length="253" mass="27046">MALPIITPLVAGNWKMHGLLKDLEEARHLQALLTENPAQAEVLLCPPATLIHPMTAILRGGLVSVGAQDCHSLEKGAHTGDISAKMLADLGARYVIVGHSERREDHNETSEQVREKALAAHNATLCAIICVGETLSQRDAGWAEKIVLDQLAHSVPDGATASNTVIAYEPIWAIGTGRIPKPEDVAVMHQTIRDHLADRFALGDQMRILYGGSVKASNAHILMAVPNVNGALVGGSSLKALDFNGILDAYRSK</sequence>
<evidence type="ECO:0000256" key="4">
    <source>
        <dbReference type="ARBA" id="ARBA00022432"/>
    </source>
</evidence>
<dbReference type="InterPro" id="IPR022896">
    <property type="entry name" value="TrioseP_Isoase_bac/euk"/>
</dbReference>
<dbReference type="InterPro" id="IPR020861">
    <property type="entry name" value="Triosephosphate_isomerase_AS"/>
</dbReference>
<dbReference type="SUPFAM" id="SSF51351">
    <property type="entry name" value="Triosephosphate isomerase (TIM)"/>
    <property type="match status" value="1"/>
</dbReference>
<evidence type="ECO:0000256" key="7">
    <source>
        <dbReference type="ARBA" id="ARBA00023235"/>
    </source>
</evidence>
<evidence type="ECO:0000256" key="9">
    <source>
        <dbReference type="RuleBase" id="RU363013"/>
    </source>
</evidence>
<evidence type="ECO:0000256" key="8">
    <source>
        <dbReference type="HAMAP-Rule" id="MF_00147"/>
    </source>
</evidence>
<comment type="similarity">
    <text evidence="3 8 9">Belongs to the triosephosphate isomerase family.</text>
</comment>